<dbReference type="Proteomes" id="UP001062443">
    <property type="component" value="Unassembled WGS sequence"/>
</dbReference>
<dbReference type="RefSeq" id="WP_068171995.1">
    <property type="nucleotide sequence ID" value="NZ_BAQB01000022.1"/>
</dbReference>
<proteinExistence type="predicted"/>
<keyword evidence="3" id="KW-1185">Reference proteome</keyword>
<keyword evidence="1" id="KW-0732">Signal</keyword>
<evidence type="ECO:0000313" key="3">
    <source>
        <dbReference type="Proteomes" id="UP001062443"/>
    </source>
</evidence>
<dbReference type="EMBL" id="BAQB01000022">
    <property type="protein sequence ID" value="GBR47715.1"/>
    <property type="molecule type" value="Genomic_DNA"/>
</dbReference>
<sequence>MRLALFCRKVTHLAAALLLMSSLGCATLQPKPVIASPNASLYTYLIIHGIARGAFITGTLHSNDLDHVIALDHTARQTVENALKRHLQHHDSAPNTNDIQATKALSDLLSYIER</sequence>
<gene>
    <name evidence="2" type="ORF">AA106556_1551</name>
</gene>
<organism evidence="2 3">
    <name type="scientific">Neokomagataea tanensis NBRC 106556</name>
    <dbReference type="NCBI Taxonomy" id="1223519"/>
    <lineage>
        <taxon>Bacteria</taxon>
        <taxon>Pseudomonadati</taxon>
        <taxon>Pseudomonadota</taxon>
        <taxon>Alphaproteobacteria</taxon>
        <taxon>Acetobacterales</taxon>
        <taxon>Acetobacteraceae</taxon>
        <taxon>Neokomagataea</taxon>
    </lineage>
</organism>
<reference evidence="2" key="1">
    <citation type="submission" date="2013-04" db="EMBL/GenBank/DDBJ databases">
        <title>The genome sequencing project of 58 acetic acid bacteria.</title>
        <authorList>
            <person name="Okamoto-Kainuma A."/>
            <person name="Ishikawa M."/>
            <person name="Umino S."/>
            <person name="Koizumi Y."/>
            <person name="Shiwa Y."/>
            <person name="Yoshikawa H."/>
            <person name="Matsutani M."/>
            <person name="Matsushita K."/>
        </authorList>
    </citation>
    <scope>NUCLEOTIDE SEQUENCE</scope>
    <source>
        <strain evidence="2">NBRC 106556</strain>
    </source>
</reference>
<accession>A0ABQ0QK69</accession>
<evidence type="ECO:0000313" key="2">
    <source>
        <dbReference type="EMBL" id="GBR47715.1"/>
    </source>
</evidence>
<comment type="caution">
    <text evidence="2">The sequence shown here is derived from an EMBL/GenBank/DDBJ whole genome shotgun (WGS) entry which is preliminary data.</text>
</comment>
<feature type="chain" id="PRO_5046575090" evidence="1">
    <location>
        <begin position="27"/>
        <end position="114"/>
    </location>
</feature>
<dbReference type="PROSITE" id="PS51257">
    <property type="entry name" value="PROKAR_LIPOPROTEIN"/>
    <property type="match status" value="1"/>
</dbReference>
<evidence type="ECO:0000256" key="1">
    <source>
        <dbReference type="SAM" id="SignalP"/>
    </source>
</evidence>
<protein>
    <submittedName>
        <fullName evidence="2">Uncharacterized protein</fullName>
    </submittedName>
</protein>
<name>A0ABQ0QK69_9PROT</name>
<feature type="signal peptide" evidence="1">
    <location>
        <begin position="1"/>
        <end position="26"/>
    </location>
</feature>